<evidence type="ECO:0000256" key="8">
    <source>
        <dbReference type="ARBA" id="ARBA00068146"/>
    </source>
</evidence>
<dbReference type="AlphaFoldDB" id="A0AAD9I242"/>
<dbReference type="Gene3D" id="2.130.10.10">
    <property type="entry name" value="YVTN repeat-like/Quinoprotein amine dehydrogenase"/>
    <property type="match status" value="1"/>
</dbReference>
<keyword evidence="7" id="KW-0539">Nucleus</keyword>
<evidence type="ECO:0000259" key="10">
    <source>
        <dbReference type="Pfam" id="PF12894"/>
    </source>
</evidence>
<dbReference type="InterPro" id="IPR015943">
    <property type="entry name" value="WD40/YVTN_repeat-like_dom_sf"/>
</dbReference>
<keyword evidence="5" id="KW-0677">Repeat</keyword>
<evidence type="ECO:0000256" key="9">
    <source>
        <dbReference type="PROSITE-ProRule" id="PRU00221"/>
    </source>
</evidence>
<organism evidence="11 12">
    <name type="scientific">Phyllachora maydis</name>
    <dbReference type="NCBI Taxonomy" id="1825666"/>
    <lineage>
        <taxon>Eukaryota</taxon>
        <taxon>Fungi</taxon>
        <taxon>Dikarya</taxon>
        <taxon>Ascomycota</taxon>
        <taxon>Pezizomycotina</taxon>
        <taxon>Sordariomycetes</taxon>
        <taxon>Sordariomycetidae</taxon>
        <taxon>Phyllachorales</taxon>
        <taxon>Phyllachoraceae</taxon>
        <taxon>Phyllachora</taxon>
    </lineage>
</organism>
<dbReference type="PROSITE" id="PS50082">
    <property type="entry name" value="WD_REPEATS_2"/>
    <property type="match status" value="3"/>
</dbReference>
<name>A0AAD9I242_9PEZI</name>
<dbReference type="PANTHER" id="PTHR43979">
    <property type="entry name" value="PRE-MRNA-PROCESSING FACTOR 17"/>
    <property type="match status" value="1"/>
</dbReference>
<proteinExistence type="predicted"/>
<evidence type="ECO:0000256" key="2">
    <source>
        <dbReference type="ARBA" id="ARBA00022574"/>
    </source>
</evidence>
<dbReference type="SMART" id="SM00320">
    <property type="entry name" value="WD40"/>
    <property type="match status" value="5"/>
</dbReference>
<dbReference type="GO" id="GO:0003729">
    <property type="term" value="F:mRNA binding"/>
    <property type="evidence" value="ECO:0007669"/>
    <property type="project" value="TreeGrafter"/>
</dbReference>
<accession>A0AAD9I242</accession>
<evidence type="ECO:0000256" key="4">
    <source>
        <dbReference type="ARBA" id="ARBA00022728"/>
    </source>
</evidence>
<evidence type="ECO:0000313" key="12">
    <source>
        <dbReference type="Proteomes" id="UP001217918"/>
    </source>
</evidence>
<sequence length="532" mass="59364">MADLTEYPANMAPKDALVVRQEASKTADHAVVPYSGDSLGRAALGPANPFRTPASQSALKRKNVLTGYAEEIFISEHSFRSKHRAVEGRAGPERRTHGELKAENARLRARREPRGDATVAEGDNAYVGPWAKRRPVDEYEDVAEGEALRSDEEYDVVDDDDNDVVMSGTVVAPPVPTLAQKQEAQAGGKETTRFLGESEYDYQGRTYMHVPLDLDVDLRKEPGSVTNYHPKRLFYTWKDQHVGGVTALRLFPTSSHLGLSSGNDGLVKIFDIYHNRDVLRSYAGHAKAVCDIDFNHDGTRFLSASYDRHVKVWDTETGACLNRFSPGKTSFVARWATGAEHRHEFLVGTTKKILQYDARAGGDMVQEYDHHLGPINSLVFVDEGRRFMSTSDDRSLRAWDYGIPVPIKYIADPEQFALTSAARHPGGKYVLYQASNEIQVYSATDKFRQNRKKSYRGHNSAGLKIDVCVSPDGQFVASGDTAGYVVFWDWKTCKMYHKIQASKSAVSCVVWSEQETSKVLTAGEDSHIKMWD</sequence>
<dbReference type="InterPro" id="IPR036322">
    <property type="entry name" value="WD40_repeat_dom_sf"/>
</dbReference>
<dbReference type="GO" id="GO:0071013">
    <property type="term" value="C:catalytic step 2 spliceosome"/>
    <property type="evidence" value="ECO:0007669"/>
    <property type="project" value="InterPro"/>
</dbReference>
<keyword evidence="3" id="KW-0507">mRNA processing</keyword>
<keyword evidence="2 9" id="KW-0853">WD repeat</keyword>
<evidence type="ECO:0000256" key="7">
    <source>
        <dbReference type="ARBA" id="ARBA00023242"/>
    </source>
</evidence>
<dbReference type="EMBL" id="JAQQPM010000003">
    <property type="protein sequence ID" value="KAK2069189.1"/>
    <property type="molecule type" value="Genomic_DNA"/>
</dbReference>
<dbReference type="Pfam" id="PF00400">
    <property type="entry name" value="WD40"/>
    <property type="match status" value="3"/>
</dbReference>
<keyword evidence="6" id="KW-0508">mRNA splicing</keyword>
<comment type="subcellular location">
    <subcellularLocation>
        <location evidence="1">Nucleus</location>
    </subcellularLocation>
</comment>
<evidence type="ECO:0000256" key="6">
    <source>
        <dbReference type="ARBA" id="ARBA00023187"/>
    </source>
</evidence>
<dbReference type="PANTHER" id="PTHR43979:SF1">
    <property type="entry name" value="PRE-MRNA-PROCESSING FACTOR 17"/>
    <property type="match status" value="1"/>
</dbReference>
<feature type="repeat" description="WD" evidence="9">
    <location>
        <begin position="282"/>
        <end position="323"/>
    </location>
</feature>
<protein>
    <recommendedName>
        <fullName evidence="8">Pre-mRNA-processing factor 17</fullName>
    </recommendedName>
</protein>
<dbReference type="InterPro" id="IPR032847">
    <property type="entry name" value="PRPF17"/>
</dbReference>
<dbReference type="Proteomes" id="UP001217918">
    <property type="component" value="Unassembled WGS sequence"/>
</dbReference>
<feature type="repeat" description="WD" evidence="9">
    <location>
        <begin position="499"/>
        <end position="532"/>
    </location>
</feature>
<reference evidence="11" key="1">
    <citation type="journal article" date="2023" name="Mol. Plant Microbe Interact.">
        <title>Elucidating the Obligate Nature and Biological Capacity of an Invasive Fungal Corn Pathogen.</title>
        <authorList>
            <person name="MacCready J.S."/>
            <person name="Roggenkamp E.M."/>
            <person name="Gdanetz K."/>
            <person name="Chilvers M.I."/>
        </authorList>
    </citation>
    <scope>NUCLEOTIDE SEQUENCE</scope>
    <source>
        <strain evidence="11">PM02</strain>
    </source>
</reference>
<feature type="domain" description="Anaphase-promoting complex subunit 4-like WD40" evidence="10">
    <location>
        <begin position="447"/>
        <end position="514"/>
    </location>
</feature>
<evidence type="ECO:0000256" key="1">
    <source>
        <dbReference type="ARBA" id="ARBA00004123"/>
    </source>
</evidence>
<dbReference type="PROSITE" id="PS50294">
    <property type="entry name" value="WD_REPEATS_REGION"/>
    <property type="match status" value="3"/>
</dbReference>
<dbReference type="FunFam" id="2.130.10.10:FF:000034">
    <property type="entry name" value="Pre-mRNA-processing factor 17, putative"/>
    <property type="match status" value="1"/>
</dbReference>
<gene>
    <name evidence="11" type="ORF">P8C59_003792</name>
</gene>
<keyword evidence="4" id="KW-0747">Spliceosome</keyword>
<dbReference type="SUPFAM" id="SSF50978">
    <property type="entry name" value="WD40 repeat-like"/>
    <property type="match status" value="1"/>
</dbReference>
<evidence type="ECO:0000256" key="5">
    <source>
        <dbReference type="ARBA" id="ARBA00022737"/>
    </source>
</evidence>
<keyword evidence="12" id="KW-1185">Reference proteome</keyword>
<dbReference type="Pfam" id="PF12894">
    <property type="entry name" value="ANAPC4_WD40"/>
    <property type="match status" value="1"/>
</dbReference>
<evidence type="ECO:0000256" key="3">
    <source>
        <dbReference type="ARBA" id="ARBA00022664"/>
    </source>
</evidence>
<dbReference type="InterPro" id="IPR024977">
    <property type="entry name" value="Apc4-like_WD40_dom"/>
</dbReference>
<evidence type="ECO:0000313" key="11">
    <source>
        <dbReference type="EMBL" id="KAK2069189.1"/>
    </source>
</evidence>
<dbReference type="GO" id="GO:0000398">
    <property type="term" value="P:mRNA splicing, via spliceosome"/>
    <property type="evidence" value="ECO:0007669"/>
    <property type="project" value="InterPro"/>
</dbReference>
<feature type="repeat" description="WD" evidence="9">
    <location>
        <begin position="368"/>
        <end position="400"/>
    </location>
</feature>
<dbReference type="InterPro" id="IPR001680">
    <property type="entry name" value="WD40_rpt"/>
</dbReference>
<comment type="caution">
    <text evidence="11">The sequence shown here is derived from an EMBL/GenBank/DDBJ whole genome shotgun (WGS) entry which is preliminary data.</text>
</comment>